<keyword evidence="4" id="KW-0804">Transcription</keyword>
<evidence type="ECO:0000313" key="7">
    <source>
        <dbReference type="Proteomes" id="UP000050342"/>
    </source>
</evidence>
<dbReference type="OrthoDB" id="9786526at2"/>
<dbReference type="RefSeq" id="WP_055102191.1">
    <property type="nucleotide sequence ID" value="NZ_LLWH01000082.1"/>
</dbReference>
<evidence type="ECO:0000256" key="3">
    <source>
        <dbReference type="ARBA" id="ARBA00023125"/>
    </source>
</evidence>
<name>A0A0N8VSV7_9PSED</name>
<dbReference type="Proteomes" id="UP000050342">
    <property type="component" value="Unassembled WGS sequence"/>
</dbReference>
<dbReference type="GO" id="GO:0003700">
    <property type="term" value="F:DNA-binding transcription factor activity"/>
    <property type="evidence" value="ECO:0007669"/>
    <property type="project" value="InterPro"/>
</dbReference>
<keyword evidence="7" id="KW-1185">Reference proteome</keyword>
<dbReference type="PANTHER" id="PTHR30537">
    <property type="entry name" value="HTH-TYPE TRANSCRIPTIONAL REGULATOR"/>
    <property type="match status" value="1"/>
</dbReference>
<reference evidence="6 7" key="1">
    <citation type="submission" date="2015-10" db="EMBL/GenBank/DDBJ databases">
        <title>Pseudomonas helleri sp. nov. and Pseudomonas weihenstephanensis sp. nov., isolated from raw cows milk.</title>
        <authorList>
            <person name="Von Neubeck M."/>
            <person name="Huptas C."/>
            <person name="Wenning M."/>
            <person name="Scherer S."/>
        </authorList>
    </citation>
    <scope>NUCLEOTIDE SEQUENCE [LARGE SCALE GENOMIC DNA]</scope>
    <source>
        <strain evidence="6 7">BSTT44</strain>
    </source>
</reference>
<comment type="caution">
    <text evidence="6">The sequence shown here is derived from an EMBL/GenBank/DDBJ whole genome shotgun (WGS) entry which is preliminary data.</text>
</comment>
<dbReference type="EMBL" id="LLWH01000082">
    <property type="protein sequence ID" value="KQB54396.1"/>
    <property type="molecule type" value="Genomic_DNA"/>
</dbReference>
<dbReference type="Gene3D" id="3.40.190.290">
    <property type="match status" value="1"/>
</dbReference>
<dbReference type="InterPro" id="IPR000847">
    <property type="entry name" value="LysR_HTH_N"/>
</dbReference>
<dbReference type="Pfam" id="PF03466">
    <property type="entry name" value="LysR_substrate"/>
    <property type="match status" value="1"/>
</dbReference>
<dbReference type="InterPro" id="IPR036390">
    <property type="entry name" value="WH_DNA-bd_sf"/>
</dbReference>
<evidence type="ECO:0000256" key="4">
    <source>
        <dbReference type="ARBA" id="ARBA00023163"/>
    </source>
</evidence>
<sequence length="315" mass="35280">MDQYSQMLAFIWSTECGSFSAAARAHEMSPSAISKLIARLEDRLRVRLFMRGSRVLTLTEEGAAYLRSAKAVVEAMSEADSLAEGLPSRVSGTLRIHTMTSFAKQQIVPWLPAFLDTYPGLDVEIQLGAQFVDQFEQGLDIAIHSGALPSSSRVAKRIGECEWLLCASPGYLEKHGTPQQPKDLMNHRCFNFSFASPWNTWAFVQDGLGVTTPVQPRGSFTQGELLRDMAKSGAGIVRLADFHIGQDIQDGSLVLLLDEYKADILEPIYLLYSDRKHLSPRIRVFIEFFQQKWIEHPWKVVRPVHPCGEVIRGAK</sequence>
<dbReference type="STRING" id="1563157.AQS70_21910"/>
<dbReference type="PROSITE" id="PS50931">
    <property type="entry name" value="HTH_LYSR"/>
    <property type="match status" value="1"/>
</dbReference>
<keyword evidence="2" id="KW-0805">Transcription regulation</keyword>
<dbReference type="CDD" id="cd08422">
    <property type="entry name" value="PBP2_CrgA_like"/>
    <property type="match status" value="1"/>
</dbReference>
<keyword evidence="3" id="KW-0238">DNA-binding</keyword>
<protein>
    <submittedName>
        <fullName evidence="6">LysR family transcriptional regulator</fullName>
    </submittedName>
</protein>
<evidence type="ECO:0000259" key="5">
    <source>
        <dbReference type="PROSITE" id="PS50931"/>
    </source>
</evidence>
<evidence type="ECO:0000256" key="1">
    <source>
        <dbReference type="ARBA" id="ARBA00009437"/>
    </source>
</evidence>
<dbReference type="InterPro" id="IPR036388">
    <property type="entry name" value="WH-like_DNA-bd_sf"/>
</dbReference>
<dbReference type="InterPro" id="IPR005119">
    <property type="entry name" value="LysR_subst-bd"/>
</dbReference>
<dbReference type="FunFam" id="1.10.10.10:FF:000001">
    <property type="entry name" value="LysR family transcriptional regulator"/>
    <property type="match status" value="1"/>
</dbReference>
<dbReference type="Gene3D" id="1.10.10.10">
    <property type="entry name" value="Winged helix-like DNA-binding domain superfamily/Winged helix DNA-binding domain"/>
    <property type="match status" value="1"/>
</dbReference>
<dbReference type="InterPro" id="IPR058163">
    <property type="entry name" value="LysR-type_TF_proteobact-type"/>
</dbReference>
<feature type="domain" description="HTH lysR-type" evidence="5">
    <location>
        <begin position="1"/>
        <end position="59"/>
    </location>
</feature>
<comment type="similarity">
    <text evidence="1">Belongs to the LysR transcriptional regulatory family.</text>
</comment>
<evidence type="ECO:0000256" key="2">
    <source>
        <dbReference type="ARBA" id="ARBA00023015"/>
    </source>
</evidence>
<accession>A0A0N8VSV7</accession>
<evidence type="ECO:0000313" key="6">
    <source>
        <dbReference type="EMBL" id="KQB54396.1"/>
    </source>
</evidence>
<dbReference type="AlphaFoldDB" id="A0A0N8VSV7"/>
<gene>
    <name evidence="6" type="ORF">AQS70_21910</name>
</gene>
<proteinExistence type="inferred from homology"/>
<dbReference type="GO" id="GO:0003677">
    <property type="term" value="F:DNA binding"/>
    <property type="evidence" value="ECO:0007669"/>
    <property type="project" value="UniProtKB-KW"/>
</dbReference>
<dbReference type="PANTHER" id="PTHR30537:SF5">
    <property type="entry name" value="HTH-TYPE TRANSCRIPTIONAL ACTIVATOR TTDR-RELATED"/>
    <property type="match status" value="1"/>
</dbReference>
<dbReference type="SUPFAM" id="SSF46785">
    <property type="entry name" value="Winged helix' DNA-binding domain"/>
    <property type="match status" value="1"/>
</dbReference>
<dbReference type="Pfam" id="PF00126">
    <property type="entry name" value="HTH_1"/>
    <property type="match status" value="1"/>
</dbReference>
<dbReference type="SUPFAM" id="SSF53850">
    <property type="entry name" value="Periplasmic binding protein-like II"/>
    <property type="match status" value="1"/>
</dbReference>
<organism evidence="6 7">
    <name type="scientific">Pseudomonas endophytica</name>
    <dbReference type="NCBI Taxonomy" id="1563157"/>
    <lineage>
        <taxon>Bacteria</taxon>
        <taxon>Pseudomonadati</taxon>
        <taxon>Pseudomonadota</taxon>
        <taxon>Gammaproteobacteria</taxon>
        <taxon>Pseudomonadales</taxon>
        <taxon>Pseudomonadaceae</taxon>
        <taxon>Pseudomonas</taxon>
    </lineage>
</organism>